<reference evidence="2 3" key="1">
    <citation type="journal article" date="2020" name="BMC Genomics">
        <title>Intraspecific diversification of the crop wild relative Brassica cretica Lam. using demographic model selection.</title>
        <authorList>
            <person name="Kioukis A."/>
            <person name="Michalopoulou V.A."/>
            <person name="Briers L."/>
            <person name="Pirintsos S."/>
            <person name="Studholme D.J."/>
            <person name="Pavlidis P."/>
            <person name="Sarris P.F."/>
        </authorList>
    </citation>
    <scope>NUCLEOTIDE SEQUENCE [LARGE SCALE GENOMIC DNA]</scope>
    <source>
        <strain evidence="3">cv. PFS-1207/04</strain>
    </source>
</reference>
<proteinExistence type="predicted"/>
<dbReference type="Proteomes" id="UP000266723">
    <property type="component" value="Unassembled WGS sequence"/>
</dbReference>
<name>A0ABQ7A5H0_BRACR</name>
<feature type="transmembrane region" description="Helical" evidence="1">
    <location>
        <begin position="20"/>
        <end position="40"/>
    </location>
</feature>
<keyword evidence="1" id="KW-1133">Transmembrane helix</keyword>
<keyword evidence="3" id="KW-1185">Reference proteome</keyword>
<evidence type="ECO:0000313" key="2">
    <source>
        <dbReference type="EMBL" id="KAF3492915.1"/>
    </source>
</evidence>
<evidence type="ECO:0000256" key="1">
    <source>
        <dbReference type="SAM" id="Phobius"/>
    </source>
</evidence>
<gene>
    <name evidence="2" type="ORF">DY000_02054101</name>
</gene>
<keyword evidence="1" id="KW-0472">Membrane</keyword>
<organism evidence="2 3">
    <name type="scientific">Brassica cretica</name>
    <name type="common">Mustard</name>
    <dbReference type="NCBI Taxonomy" id="69181"/>
    <lineage>
        <taxon>Eukaryota</taxon>
        <taxon>Viridiplantae</taxon>
        <taxon>Streptophyta</taxon>
        <taxon>Embryophyta</taxon>
        <taxon>Tracheophyta</taxon>
        <taxon>Spermatophyta</taxon>
        <taxon>Magnoliopsida</taxon>
        <taxon>eudicotyledons</taxon>
        <taxon>Gunneridae</taxon>
        <taxon>Pentapetalae</taxon>
        <taxon>rosids</taxon>
        <taxon>malvids</taxon>
        <taxon>Brassicales</taxon>
        <taxon>Brassicaceae</taxon>
        <taxon>Brassiceae</taxon>
        <taxon>Brassica</taxon>
    </lineage>
</organism>
<evidence type="ECO:0000313" key="3">
    <source>
        <dbReference type="Proteomes" id="UP000266723"/>
    </source>
</evidence>
<sequence length="116" mass="13398">MDGLTDELVDIMRREDAVKARVYVVLLYFGCCLYFVKLCLCSMDENWFNVVMYDVVVIHVVRRGLGVHIYSIVELETKFDLPADVSLVIHVDRRGIGVHMYIMGVHVYRSISDVCH</sequence>
<keyword evidence="1" id="KW-0812">Transmembrane</keyword>
<accession>A0ABQ7A5H0</accession>
<comment type="caution">
    <text evidence="2">The sequence shown here is derived from an EMBL/GenBank/DDBJ whole genome shotgun (WGS) entry which is preliminary data.</text>
</comment>
<protein>
    <submittedName>
        <fullName evidence="2">Uncharacterized protein</fullName>
    </submittedName>
</protein>
<dbReference type="EMBL" id="QGKV02002055">
    <property type="protein sequence ID" value="KAF3492915.1"/>
    <property type="molecule type" value="Genomic_DNA"/>
</dbReference>